<dbReference type="CDD" id="cd00303">
    <property type="entry name" value="retropepsin_like"/>
    <property type="match status" value="1"/>
</dbReference>
<accession>A0A388JQR8</accession>
<evidence type="ECO:0000256" key="1">
    <source>
        <dbReference type="SAM" id="MobiDB-lite"/>
    </source>
</evidence>
<feature type="compositionally biased region" description="Basic and acidic residues" evidence="1">
    <location>
        <begin position="479"/>
        <end position="489"/>
    </location>
</feature>
<feature type="region of interest" description="Disordered" evidence="1">
    <location>
        <begin position="1"/>
        <end position="33"/>
    </location>
</feature>
<feature type="compositionally biased region" description="Polar residues" evidence="1">
    <location>
        <begin position="426"/>
        <end position="436"/>
    </location>
</feature>
<feature type="region of interest" description="Disordered" evidence="1">
    <location>
        <begin position="302"/>
        <end position="501"/>
    </location>
</feature>
<name>A0A388JQR8_CHABU</name>
<evidence type="ECO:0000313" key="3">
    <source>
        <dbReference type="Proteomes" id="UP000265515"/>
    </source>
</evidence>
<dbReference type="EMBL" id="BFEA01000009">
    <property type="protein sequence ID" value="GBG60169.1"/>
    <property type="molecule type" value="Genomic_DNA"/>
</dbReference>
<dbReference type="SUPFAM" id="SSF50630">
    <property type="entry name" value="Acid proteases"/>
    <property type="match status" value="1"/>
</dbReference>
<feature type="region of interest" description="Disordered" evidence="1">
    <location>
        <begin position="209"/>
        <end position="231"/>
    </location>
</feature>
<sequence>MLQHRKANRKRFALARTTNVKAKNPTPDENTAGTSDPIWVGLIQKDDHFLRIKPISWKSAECDIEIWGIPYNGIIDSGAVVLDISLRVVERAGRRNDLIMLTEKEQLVSADKKNIKTVGQMINVAFRLGKVHGLGDVVVLDVNTYDVLFGLPALVALRANLDFERRSIILRNTGGKTYAVPMRLTLHTTINVVPRVSPMMAGALRMITRENSTDDEPSSKDADNSDENDPAWRTDVEGDLLGFLFGSVRSSHRQPIVLELTVPLVQLADDLPLEIVSQSDESPVPHVLTRTLAPYLQCSACLEKPGNDRNPPSQRDYLSPREIIDPSYFQDRTATKDEVIAVEEEEEEEEDDEEETPEEGSYSEHSEGEQSEEEEEEEQDDEEEELELEELERDVSAEEGEQAGAEAEDLEAARKTEEIAAEKQQQEFASGANQQVADDPARDPEPPKPEDGDPAAETSTAPTRRPRSRSPSPSTPDRPPVRARIDAGHRASSPVVIPPSP</sequence>
<feature type="compositionally biased region" description="Basic residues" evidence="1">
    <location>
        <begin position="1"/>
        <end position="13"/>
    </location>
</feature>
<dbReference type="Gene3D" id="2.40.70.10">
    <property type="entry name" value="Acid Proteases"/>
    <property type="match status" value="1"/>
</dbReference>
<keyword evidence="3" id="KW-1185">Reference proteome</keyword>
<feature type="compositionally biased region" description="Basic and acidic residues" evidence="1">
    <location>
        <begin position="209"/>
        <end position="223"/>
    </location>
</feature>
<evidence type="ECO:0000313" key="2">
    <source>
        <dbReference type="EMBL" id="GBG60169.1"/>
    </source>
</evidence>
<feature type="compositionally biased region" description="Basic and acidic residues" evidence="1">
    <location>
        <begin position="411"/>
        <end position="425"/>
    </location>
</feature>
<dbReference type="Gramene" id="GBG60169">
    <property type="protein sequence ID" value="GBG60169"/>
    <property type="gene ID" value="CBR_g3413"/>
</dbReference>
<comment type="caution">
    <text evidence="2">The sequence shown here is derived from an EMBL/GenBank/DDBJ whole genome shotgun (WGS) entry which is preliminary data.</text>
</comment>
<evidence type="ECO:0008006" key="4">
    <source>
        <dbReference type="Google" id="ProtNLM"/>
    </source>
</evidence>
<gene>
    <name evidence="2" type="ORF">CBR_g3413</name>
</gene>
<dbReference type="Proteomes" id="UP000265515">
    <property type="component" value="Unassembled WGS sequence"/>
</dbReference>
<feature type="compositionally biased region" description="Acidic residues" evidence="1">
    <location>
        <begin position="340"/>
        <end position="358"/>
    </location>
</feature>
<feature type="compositionally biased region" description="Polar residues" evidence="1">
    <location>
        <begin position="16"/>
        <end position="33"/>
    </location>
</feature>
<proteinExistence type="predicted"/>
<dbReference type="InterPro" id="IPR021109">
    <property type="entry name" value="Peptidase_aspartic_dom_sf"/>
</dbReference>
<protein>
    <recommendedName>
        <fullName evidence="4">Aspartic peptidase DDI1-type domain-containing protein</fullName>
    </recommendedName>
</protein>
<feature type="compositionally biased region" description="Basic and acidic residues" evidence="1">
    <location>
        <begin position="439"/>
        <end position="451"/>
    </location>
</feature>
<feature type="compositionally biased region" description="Acidic residues" evidence="1">
    <location>
        <begin position="369"/>
        <end position="410"/>
    </location>
</feature>
<reference evidence="2 3" key="1">
    <citation type="journal article" date="2018" name="Cell">
        <title>The Chara Genome: Secondary Complexity and Implications for Plant Terrestrialization.</title>
        <authorList>
            <person name="Nishiyama T."/>
            <person name="Sakayama H."/>
            <person name="Vries J.D."/>
            <person name="Buschmann H."/>
            <person name="Saint-Marcoux D."/>
            <person name="Ullrich K.K."/>
            <person name="Haas F.B."/>
            <person name="Vanderstraeten L."/>
            <person name="Becker D."/>
            <person name="Lang D."/>
            <person name="Vosolsobe S."/>
            <person name="Rombauts S."/>
            <person name="Wilhelmsson P.K.I."/>
            <person name="Janitza P."/>
            <person name="Kern R."/>
            <person name="Heyl A."/>
            <person name="Rumpler F."/>
            <person name="Villalobos L.I.A.C."/>
            <person name="Clay J.M."/>
            <person name="Skokan R."/>
            <person name="Toyoda A."/>
            <person name="Suzuki Y."/>
            <person name="Kagoshima H."/>
            <person name="Schijlen E."/>
            <person name="Tajeshwar N."/>
            <person name="Catarino B."/>
            <person name="Hetherington A.J."/>
            <person name="Saltykova A."/>
            <person name="Bonnot C."/>
            <person name="Breuninger H."/>
            <person name="Symeonidi A."/>
            <person name="Radhakrishnan G.V."/>
            <person name="Van Nieuwerburgh F."/>
            <person name="Deforce D."/>
            <person name="Chang C."/>
            <person name="Karol K.G."/>
            <person name="Hedrich R."/>
            <person name="Ulvskov P."/>
            <person name="Glockner G."/>
            <person name="Delwiche C.F."/>
            <person name="Petrasek J."/>
            <person name="Van de Peer Y."/>
            <person name="Friml J."/>
            <person name="Beilby M."/>
            <person name="Dolan L."/>
            <person name="Kohara Y."/>
            <person name="Sugano S."/>
            <person name="Fujiyama A."/>
            <person name="Delaux P.-M."/>
            <person name="Quint M."/>
            <person name="TheiBen G."/>
            <person name="Hagemann M."/>
            <person name="Harholt J."/>
            <person name="Dunand C."/>
            <person name="Zachgo S."/>
            <person name="Langdale J."/>
            <person name="Maumus F."/>
            <person name="Straeten D.V.D."/>
            <person name="Gould S.B."/>
            <person name="Rensing S.A."/>
        </authorList>
    </citation>
    <scope>NUCLEOTIDE SEQUENCE [LARGE SCALE GENOMIC DNA]</scope>
    <source>
        <strain evidence="2 3">S276</strain>
    </source>
</reference>
<dbReference type="AlphaFoldDB" id="A0A388JQR8"/>
<organism evidence="2 3">
    <name type="scientific">Chara braunii</name>
    <name type="common">Braun's stonewort</name>
    <dbReference type="NCBI Taxonomy" id="69332"/>
    <lineage>
        <taxon>Eukaryota</taxon>
        <taxon>Viridiplantae</taxon>
        <taxon>Streptophyta</taxon>
        <taxon>Charophyceae</taxon>
        <taxon>Charales</taxon>
        <taxon>Characeae</taxon>
        <taxon>Chara</taxon>
    </lineage>
</organism>